<reference evidence="3" key="1">
    <citation type="submission" date="2023-06" db="EMBL/GenBank/DDBJ databases">
        <authorList>
            <person name="Noh H."/>
        </authorList>
    </citation>
    <scope>NUCLEOTIDE SEQUENCE</scope>
    <source>
        <strain evidence="3">DUCC20226</strain>
    </source>
</reference>
<protein>
    <submittedName>
        <fullName evidence="3">Uncharacterized protein</fullName>
    </submittedName>
</protein>
<dbReference type="EMBL" id="JAUJFL010000004">
    <property type="protein sequence ID" value="KAK2605256.1"/>
    <property type="molecule type" value="Genomic_DNA"/>
</dbReference>
<evidence type="ECO:0000313" key="3">
    <source>
        <dbReference type="EMBL" id="KAK2605256.1"/>
    </source>
</evidence>
<organism evidence="3 4">
    <name type="scientific">Phomopsis amygdali</name>
    <name type="common">Fusicoccum amygdali</name>
    <dbReference type="NCBI Taxonomy" id="1214568"/>
    <lineage>
        <taxon>Eukaryota</taxon>
        <taxon>Fungi</taxon>
        <taxon>Dikarya</taxon>
        <taxon>Ascomycota</taxon>
        <taxon>Pezizomycotina</taxon>
        <taxon>Sordariomycetes</taxon>
        <taxon>Sordariomycetidae</taxon>
        <taxon>Diaporthales</taxon>
        <taxon>Diaporthaceae</taxon>
        <taxon>Diaporthe</taxon>
    </lineage>
</organism>
<keyword evidence="2" id="KW-1133">Transmembrane helix</keyword>
<keyword evidence="2" id="KW-0472">Membrane</keyword>
<feature type="transmembrane region" description="Helical" evidence="2">
    <location>
        <begin position="581"/>
        <end position="606"/>
    </location>
</feature>
<evidence type="ECO:0000256" key="2">
    <source>
        <dbReference type="SAM" id="Phobius"/>
    </source>
</evidence>
<evidence type="ECO:0000256" key="1">
    <source>
        <dbReference type="SAM" id="MobiDB-lite"/>
    </source>
</evidence>
<evidence type="ECO:0000313" key="4">
    <source>
        <dbReference type="Proteomes" id="UP001265746"/>
    </source>
</evidence>
<name>A0AAD9W284_PHOAM</name>
<proteinExistence type="predicted"/>
<feature type="transmembrane region" description="Helical" evidence="2">
    <location>
        <begin position="113"/>
        <end position="137"/>
    </location>
</feature>
<feature type="region of interest" description="Disordered" evidence="1">
    <location>
        <begin position="709"/>
        <end position="728"/>
    </location>
</feature>
<sequence>MTNQSAWADATSTVKYNVHLGTWINWSRGRVMGATLTLDRVDGNLLIAFTAVFVGIVTERFWRIACICYSSPEPRDALYHQRQVILRNSASAVSAVWTLSQLLWTWQNLAKRCFIRVLPTLLTSVLCLCAFTVAGGFSSSISSGIGNEVLLNGTNCAVVSPYSTDPNSAQIIQPYLSQVAHSAANYAQQCYSADSPGMFDCAYFAKNHLPCTVDTQAACPFRSNSICRTNTSNIRLDTGYIDLSNDFGVNAPPDNNILFRAVLQCAPLETRGYTKPVEGPRDNFTAYNYGPPNRANYTYMVESLDSQYNKQAGNMFRGTGSTFVLNLFHPVLTASNSISEMTNTVYNHSSWVEYEDFAPIPALFNPDGDTVLVFLTANGIEFYDVTSDPWYRATVPGDSIIMQSADGELRVYQPEEAASPMGCVQQYQFCNPSLSNNRCGPLASWVDAQVESAPLFGITTADYQNETAPTPSSAIGSRYQWLIHVLSSAQANVQNVIMYLGPNALTSLKYLNDGLMGPLPVNQWQLDVSFWWATYLASLQAAVVNTAHGPTDPGLDPYKMLPINSHARDMCNNQKIRSTNYISFSLFGLYFTSIAGVLIIVISYVLEPIFECLYRRRKYREYTYLEWSASETLQLQRIGFQGTNSGTWSGYTDSIPRTRQGETLSGLALKYPLDLDGNDGNGGLPNKTNSYTTGAVGAVGGDQEAEVASLDDLLDASGSQTDEDSDSR</sequence>
<dbReference type="Proteomes" id="UP001265746">
    <property type="component" value="Unassembled WGS sequence"/>
</dbReference>
<gene>
    <name evidence="3" type="ORF">N8I77_008107</name>
</gene>
<keyword evidence="2" id="KW-0812">Transmembrane</keyword>
<accession>A0AAD9W284</accession>
<keyword evidence="4" id="KW-1185">Reference proteome</keyword>
<comment type="caution">
    <text evidence="3">The sequence shown here is derived from an EMBL/GenBank/DDBJ whole genome shotgun (WGS) entry which is preliminary data.</text>
</comment>
<dbReference type="AlphaFoldDB" id="A0AAD9W284"/>